<dbReference type="Gene3D" id="3.30.40.10">
    <property type="entry name" value="Zinc/RING finger domain, C3HC4 (zinc finger)"/>
    <property type="match status" value="1"/>
</dbReference>
<dbReference type="InterPro" id="IPR001841">
    <property type="entry name" value="Znf_RING"/>
</dbReference>
<evidence type="ECO:0000256" key="2">
    <source>
        <dbReference type="SAM" id="MobiDB-lite"/>
    </source>
</evidence>
<feature type="domain" description="RING-type" evidence="4">
    <location>
        <begin position="78"/>
        <end position="120"/>
    </location>
</feature>
<organism evidence="5">
    <name type="scientific">Ananas comosus var. bracteatus</name>
    <name type="common">red pineapple</name>
    <dbReference type="NCBI Taxonomy" id="296719"/>
    <lineage>
        <taxon>Eukaryota</taxon>
        <taxon>Viridiplantae</taxon>
        <taxon>Streptophyta</taxon>
        <taxon>Embryophyta</taxon>
        <taxon>Tracheophyta</taxon>
        <taxon>Spermatophyta</taxon>
        <taxon>Magnoliopsida</taxon>
        <taxon>Liliopsida</taxon>
        <taxon>Poales</taxon>
        <taxon>Bromeliaceae</taxon>
        <taxon>Bromelioideae</taxon>
        <taxon>Ananas</taxon>
    </lineage>
</organism>
<feature type="chain" id="PRO_5028064903" description="RING-type domain-containing protein" evidence="3">
    <location>
        <begin position="20"/>
        <end position="129"/>
    </location>
</feature>
<keyword evidence="1" id="KW-0863">Zinc-finger</keyword>
<dbReference type="PROSITE" id="PS50089">
    <property type="entry name" value="ZF_RING_2"/>
    <property type="match status" value="1"/>
</dbReference>
<dbReference type="AlphaFoldDB" id="A0A6V7QIB2"/>
<proteinExistence type="predicted"/>
<dbReference type="CDD" id="cd16448">
    <property type="entry name" value="RING-H2"/>
    <property type="match status" value="1"/>
</dbReference>
<protein>
    <recommendedName>
        <fullName evidence="4">RING-type domain-containing protein</fullName>
    </recommendedName>
</protein>
<keyword evidence="1" id="KW-0479">Metal-binding</keyword>
<evidence type="ECO:0000313" key="5">
    <source>
        <dbReference type="EMBL" id="CAD1842691.1"/>
    </source>
</evidence>
<feature type="region of interest" description="Disordered" evidence="2">
    <location>
        <begin position="23"/>
        <end position="69"/>
    </location>
</feature>
<gene>
    <name evidence="5" type="ORF">CB5_LOCUS25902</name>
</gene>
<feature type="signal peptide" evidence="3">
    <location>
        <begin position="1"/>
        <end position="19"/>
    </location>
</feature>
<dbReference type="GO" id="GO:0008270">
    <property type="term" value="F:zinc ion binding"/>
    <property type="evidence" value="ECO:0007669"/>
    <property type="project" value="UniProtKB-KW"/>
</dbReference>
<sequence length="129" mass="14008">MLVLVIALVCCLCWPAPDGHNHDDGAEAPPDSAGGTDQAASRTHTIEMTPVEAAPPTATYRPPPTSPYVDEGAPDIDCMICREIISVGMEVDGIPCQHFVHQHCGADLLRQPDQRCPYCRRVVVRHVLL</sequence>
<dbReference type="Pfam" id="PF13639">
    <property type="entry name" value="zf-RING_2"/>
    <property type="match status" value="1"/>
</dbReference>
<keyword evidence="1" id="KW-0862">Zinc</keyword>
<evidence type="ECO:0000256" key="3">
    <source>
        <dbReference type="SAM" id="SignalP"/>
    </source>
</evidence>
<evidence type="ECO:0000259" key="4">
    <source>
        <dbReference type="PROSITE" id="PS50089"/>
    </source>
</evidence>
<reference evidence="5" key="1">
    <citation type="submission" date="2020-07" db="EMBL/GenBank/DDBJ databases">
        <authorList>
            <person name="Lin J."/>
        </authorList>
    </citation>
    <scope>NUCLEOTIDE SEQUENCE</scope>
</reference>
<evidence type="ECO:0000256" key="1">
    <source>
        <dbReference type="PROSITE-ProRule" id="PRU00175"/>
    </source>
</evidence>
<name>A0A6V7QIB2_ANACO</name>
<accession>A0A6V7QIB2</accession>
<dbReference type="EMBL" id="LR862136">
    <property type="protein sequence ID" value="CAD1842691.1"/>
    <property type="molecule type" value="Genomic_DNA"/>
</dbReference>
<keyword evidence="3" id="KW-0732">Signal</keyword>
<dbReference type="SUPFAM" id="SSF57850">
    <property type="entry name" value="RING/U-box"/>
    <property type="match status" value="1"/>
</dbReference>
<dbReference type="InterPro" id="IPR013083">
    <property type="entry name" value="Znf_RING/FYVE/PHD"/>
</dbReference>